<dbReference type="NCBIfam" id="TIGR00104">
    <property type="entry name" value="tRNA_TsaA"/>
    <property type="match status" value="1"/>
</dbReference>
<feature type="domain" description="TsaA-like" evidence="3">
    <location>
        <begin position="3"/>
        <end position="131"/>
    </location>
</feature>
<dbReference type="Proteomes" id="UP000030624">
    <property type="component" value="Chromosome"/>
</dbReference>
<dbReference type="AlphaFoldDB" id="A0A0A7GDU5"/>
<name>A0A0A7GDU5_GEOAI</name>
<sequence length="131" mass="15032">MELIPIGEVTEGYPDRKSAPRQGVFGDRISRIKIYDEFADGLEGLERFDRIIVLYWFHLSKRDVLKVEPSWADGVRGVFSIRSPERPNPIGFSVVELLEIENNVLVVRYLDAVTGTPVIDIKPFFDEIDCY</sequence>
<dbReference type="InterPro" id="IPR036413">
    <property type="entry name" value="YaeB-like_sf"/>
</dbReference>
<dbReference type="eggNOG" id="arCOG00761">
    <property type="taxonomic scope" value="Archaea"/>
</dbReference>
<dbReference type="GeneID" id="24797763"/>
<dbReference type="Pfam" id="PF01980">
    <property type="entry name" value="TrmO_N"/>
    <property type="match status" value="1"/>
</dbReference>
<dbReference type="PROSITE" id="PS01318">
    <property type="entry name" value="TSAA_1"/>
    <property type="match status" value="1"/>
</dbReference>
<organism evidence="4 5">
    <name type="scientific">Geoglobus acetivorans</name>
    <dbReference type="NCBI Taxonomy" id="565033"/>
    <lineage>
        <taxon>Archaea</taxon>
        <taxon>Methanobacteriati</taxon>
        <taxon>Methanobacteriota</taxon>
        <taxon>Archaeoglobi</taxon>
        <taxon>Archaeoglobales</taxon>
        <taxon>Archaeoglobaceae</taxon>
        <taxon>Geoglobus</taxon>
    </lineage>
</organism>
<dbReference type="PANTHER" id="PTHR12818">
    <property type="entry name" value="TRNA (ADENINE(37)-N6)-METHYLTRANSFERASE"/>
    <property type="match status" value="1"/>
</dbReference>
<accession>A0A0A7GDU5</accession>
<dbReference type="CDD" id="cd09281">
    <property type="entry name" value="UPF0066"/>
    <property type="match status" value="1"/>
</dbReference>
<dbReference type="EMBL" id="CP009552">
    <property type="protein sequence ID" value="AIY90220.1"/>
    <property type="molecule type" value="Genomic_DNA"/>
</dbReference>
<dbReference type="SUPFAM" id="SSF118196">
    <property type="entry name" value="YaeB-like"/>
    <property type="match status" value="1"/>
</dbReference>
<keyword evidence="1" id="KW-0949">S-adenosyl-L-methionine</keyword>
<dbReference type="InterPro" id="IPR040372">
    <property type="entry name" value="YaeB-like"/>
</dbReference>
<dbReference type="InterPro" id="IPR023370">
    <property type="entry name" value="TrmO-like_N"/>
</dbReference>
<dbReference type="KEGG" id="gac:GACE_1180"/>
<comment type="similarity">
    <text evidence="2">Belongs to the tRNA methyltransferase O family.</text>
</comment>
<dbReference type="RefSeq" id="WP_048091927.1">
    <property type="nucleotide sequence ID" value="NZ_CP009552.1"/>
</dbReference>
<dbReference type="PANTHER" id="PTHR12818:SF0">
    <property type="entry name" value="TRNA (ADENINE(37)-N6)-METHYLTRANSFERASE"/>
    <property type="match status" value="1"/>
</dbReference>
<evidence type="ECO:0000313" key="4">
    <source>
        <dbReference type="EMBL" id="AIY90220.1"/>
    </source>
</evidence>
<dbReference type="InterPro" id="IPR036414">
    <property type="entry name" value="YaeB_N_sf"/>
</dbReference>
<dbReference type="PROSITE" id="PS51668">
    <property type="entry name" value="TSAA_2"/>
    <property type="match status" value="1"/>
</dbReference>
<protein>
    <recommendedName>
        <fullName evidence="3">TsaA-like domain-containing protein</fullName>
    </recommendedName>
</protein>
<proteinExistence type="inferred from homology"/>
<dbReference type="InterPro" id="IPR023368">
    <property type="entry name" value="UPF0066_cons_site"/>
</dbReference>
<reference evidence="4 5" key="1">
    <citation type="journal article" date="2015" name="Appl. Environ. Microbiol.">
        <title>The Geoglobus acetivorans genome: Fe(III) reduction, acetate utilization, autotrophic growth, and degradation of aromatic compounds in a hyperthermophilic archaeon.</title>
        <authorList>
            <person name="Mardanov A.V."/>
            <person name="Slododkina G.B."/>
            <person name="Slobodkin A.I."/>
            <person name="Beletsky A.V."/>
            <person name="Gavrilov S.N."/>
            <person name="Kublanov I.V."/>
            <person name="Bonch-Osmolovskaya E.A."/>
            <person name="Skryabin K.G."/>
            <person name="Ravin N.V."/>
        </authorList>
    </citation>
    <scope>NUCLEOTIDE SEQUENCE [LARGE SCALE GENOMIC DNA]</scope>
    <source>
        <strain evidence="4 5">SBH6</strain>
    </source>
</reference>
<gene>
    <name evidence="4" type="ORF">GACE_1180</name>
</gene>
<evidence type="ECO:0000256" key="1">
    <source>
        <dbReference type="ARBA" id="ARBA00022691"/>
    </source>
</evidence>
<dbReference type="Gene3D" id="2.40.30.70">
    <property type="entry name" value="YaeB-like"/>
    <property type="match status" value="1"/>
</dbReference>
<evidence type="ECO:0000313" key="5">
    <source>
        <dbReference type="Proteomes" id="UP000030624"/>
    </source>
</evidence>
<evidence type="ECO:0000256" key="2">
    <source>
        <dbReference type="ARBA" id="ARBA00033753"/>
    </source>
</evidence>
<dbReference type="HOGENOM" id="CLU_013458_2_0_2"/>
<dbReference type="STRING" id="565033.GACE_1180"/>
<evidence type="ECO:0000259" key="3">
    <source>
        <dbReference type="PROSITE" id="PS51668"/>
    </source>
</evidence>